<dbReference type="Proteomes" id="UP001215280">
    <property type="component" value="Unassembled WGS sequence"/>
</dbReference>
<name>A0AAD7JKR0_9AGAR</name>
<reference evidence="1" key="1">
    <citation type="submission" date="2023-03" db="EMBL/GenBank/DDBJ databases">
        <title>Massive genome expansion in bonnet fungi (Mycena s.s.) driven by repeated elements and novel gene families across ecological guilds.</title>
        <authorList>
            <consortium name="Lawrence Berkeley National Laboratory"/>
            <person name="Harder C.B."/>
            <person name="Miyauchi S."/>
            <person name="Viragh M."/>
            <person name="Kuo A."/>
            <person name="Thoen E."/>
            <person name="Andreopoulos B."/>
            <person name="Lu D."/>
            <person name="Skrede I."/>
            <person name="Drula E."/>
            <person name="Henrissat B."/>
            <person name="Morin E."/>
            <person name="Kohler A."/>
            <person name="Barry K."/>
            <person name="LaButti K."/>
            <person name="Morin E."/>
            <person name="Salamov A."/>
            <person name="Lipzen A."/>
            <person name="Mereny Z."/>
            <person name="Hegedus B."/>
            <person name="Baldrian P."/>
            <person name="Stursova M."/>
            <person name="Weitz H."/>
            <person name="Taylor A."/>
            <person name="Grigoriev I.V."/>
            <person name="Nagy L.G."/>
            <person name="Martin F."/>
            <person name="Kauserud H."/>
        </authorList>
    </citation>
    <scope>NUCLEOTIDE SEQUENCE</scope>
    <source>
        <strain evidence="1">CBHHK188m</strain>
    </source>
</reference>
<evidence type="ECO:0000313" key="2">
    <source>
        <dbReference type="Proteomes" id="UP001215280"/>
    </source>
</evidence>
<keyword evidence="2" id="KW-1185">Reference proteome</keyword>
<evidence type="ECO:0000313" key="1">
    <source>
        <dbReference type="EMBL" id="KAJ7766957.1"/>
    </source>
</evidence>
<dbReference type="EMBL" id="JARJLG010000031">
    <property type="protein sequence ID" value="KAJ7766957.1"/>
    <property type="molecule type" value="Genomic_DNA"/>
</dbReference>
<gene>
    <name evidence="1" type="ORF">DFH07DRAFT_938597</name>
</gene>
<accession>A0AAD7JKR0</accession>
<proteinExistence type="predicted"/>
<protein>
    <submittedName>
        <fullName evidence="1">Uncharacterized protein</fullName>
    </submittedName>
</protein>
<organism evidence="1 2">
    <name type="scientific">Mycena maculata</name>
    <dbReference type="NCBI Taxonomy" id="230809"/>
    <lineage>
        <taxon>Eukaryota</taxon>
        <taxon>Fungi</taxon>
        <taxon>Dikarya</taxon>
        <taxon>Basidiomycota</taxon>
        <taxon>Agaricomycotina</taxon>
        <taxon>Agaricomycetes</taxon>
        <taxon>Agaricomycetidae</taxon>
        <taxon>Agaricales</taxon>
        <taxon>Marasmiineae</taxon>
        <taxon>Mycenaceae</taxon>
        <taxon>Mycena</taxon>
    </lineage>
</organism>
<sequence length="383" mass="42493">MRFFPDPSKRIFRALRINSKSEIRGPGPTLPYETFPLAGGARREDQSAVRDKTEQMPDHCGRRHISKVAILYGLSLSPHSSNLVALKMNLSSLNHSQPCPSSDPGCCRFLGVPFSFPRGGNAAILPPGTRGDPLIRHLLRTPSAQSSIVFHEWSRAYGSFAFPMTNTPVKSRRRDAPLGSWEINDYNTKRLWTCRRRGALNTVIGPRLPSMNCIITQIVPGNLITSPEDPCLRMFDAMSKTGPPGGSPLHFFPVLEHFASWFPGENHAVLYRLGGTTVQEFHNCSLRIVRQQKAGCRSPLFHDGHSDTLQEAGEAALSFILSYLEEMEEGRVKLIREVTSTYVNGGPVGKLKLQNHGAGDGWVPAIREFRFGFDGRFRDGPTA</sequence>
<comment type="caution">
    <text evidence="1">The sequence shown here is derived from an EMBL/GenBank/DDBJ whole genome shotgun (WGS) entry which is preliminary data.</text>
</comment>
<dbReference type="AlphaFoldDB" id="A0AAD7JKR0"/>